<dbReference type="EMBL" id="JAZIBG010000031">
    <property type="protein sequence ID" value="MEF7615360.1"/>
    <property type="molecule type" value="Genomic_DNA"/>
</dbReference>
<proteinExistence type="predicted"/>
<keyword evidence="3" id="KW-1185">Reference proteome</keyword>
<dbReference type="Proteomes" id="UP001336250">
    <property type="component" value="Unassembled WGS sequence"/>
</dbReference>
<accession>A0AAW9QDW5</accession>
<organism evidence="2 3">
    <name type="scientific">Aquincola agrisoli</name>
    <dbReference type="NCBI Taxonomy" id="3119538"/>
    <lineage>
        <taxon>Bacteria</taxon>
        <taxon>Pseudomonadati</taxon>
        <taxon>Pseudomonadota</taxon>
        <taxon>Betaproteobacteria</taxon>
        <taxon>Burkholderiales</taxon>
        <taxon>Sphaerotilaceae</taxon>
        <taxon>Aquincola</taxon>
    </lineage>
</organism>
<feature type="signal peptide" evidence="1">
    <location>
        <begin position="1"/>
        <end position="19"/>
    </location>
</feature>
<dbReference type="RefSeq" id="WP_332290609.1">
    <property type="nucleotide sequence ID" value="NZ_JAZIBG010000031.1"/>
</dbReference>
<gene>
    <name evidence="2" type="ORF">V4F39_15685</name>
</gene>
<protein>
    <recommendedName>
        <fullName evidence="4">DUF306 domain-containing protein</fullName>
    </recommendedName>
</protein>
<evidence type="ECO:0000313" key="3">
    <source>
        <dbReference type="Proteomes" id="UP001336250"/>
    </source>
</evidence>
<sequence>MVQHLFAVLVLALSGPAAAEPDVGGTWRATFVSEGGDAREARVVIDARRGTWKERAPGGSAAHDPCVGRVLPLLLIDSGASTVTVEVAAPGRAAGCRARRARLTIVDEAVLEGEFEDGRVLRLEREAVAK</sequence>
<reference evidence="2 3" key="1">
    <citation type="submission" date="2024-02" db="EMBL/GenBank/DDBJ databases">
        <title>Genome sequence of Aquincola sp. MAHUQ-54.</title>
        <authorList>
            <person name="Huq M.A."/>
        </authorList>
    </citation>
    <scope>NUCLEOTIDE SEQUENCE [LARGE SCALE GENOMIC DNA]</scope>
    <source>
        <strain evidence="2 3">MAHUQ-54</strain>
    </source>
</reference>
<comment type="caution">
    <text evidence="2">The sequence shown here is derived from an EMBL/GenBank/DDBJ whole genome shotgun (WGS) entry which is preliminary data.</text>
</comment>
<keyword evidence="1" id="KW-0732">Signal</keyword>
<evidence type="ECO:0000256" key="1">
    <source>
        <dbReference type="SAM" id="SignalP"/>
    </source>
</evidence>
<evidence type="ECO:0000313" key="2">
    <source>
        <dbReference type="EMBL" id="MEF7615360.1"/>
    </source>
</evidence>
<name>A0AAW9QDW5_9BURK</name>
<feature type="chain" id="PRO_5043701476" description="DUF306 domain-containing protein" evidence="1">
    <location>
        <begin position="20"/>
        <end position="130"/>
    </location>
</feature>
<evidence type="ECO:0008006" key="4">
    <source>
        <dbReference type="Google" id="ProtNLM"/>
    </source>
</evidence>
<dbReference type="AlphaFoldDB" id="A0AAW9QDW5"/>